<dbReference type="PANTHER" id="PTHR43133">
    <property type="entry name" value="RNA POLYMERASE ECF-TYPE SIGMA FACTO"/>
    <property type="match status" value="1"/>
</dbReference>
<evidence type="ECO:0000256" key="1">
    <source>
        <dbReference type="ARBA" id="ARBA00010641"/>
    </source>
</evidence>
<dbReference type="Proteomes" id="UP000245202">
    <property type="component" value="Unassembled WGS sequence"/>
</dbReference>
<dbReference type="RefSeq" id="WP_108992850.1">
    <property type="nucleotide sequence ID" value="NZ_BDQX01000115.1"/>
</dbReference>
<evidence type="ECO:0000259" key="5">
    <source>
        <dbReference type="Pfam" id="PF04542"/>
    </source>
</evidence>
<organism evidence="7 8">
    <name type="scientific">Paenibacillus agaridevorans</name>
    <dbReference type="NCBI Taxonomy" id="171404"/>
    <lineage>
        <taxon>Bacteria</taxon>
        <taxon>Bacillati</taxon>
        <taxon>Bacillota</taxon>
        <taxon>Bacilli</taxon>
        <taxon>Bacillales</taxon>
        <taxon>Paenibacillaceae</taxon>
        <taxon>Paenibacillus</taxon>
    </lineage>
</organism>
<dbReference type="NCBIfam" id="TIGR02937">
    <property type="entry name" value="sigma70-ECF"/>
    <property type="match status" value="1"/>
</dbReference>
<dbReference type="InterPro" id="IPR039425">
    <property type="entry name" value="RNA_pol_sigma-70-like"/>
</dbReference>
<dbReference type="Pfam" id="PF04542">
    <property type="entry name" value="Sigma70_r2"/>
    <property type="match status" value="1"/>
</dbReference>
<dbReference type="Pfam" id="PF08281">
    <property type="entry name" value="Sigma70_r4_2"/>
    <property type="match status" value="1"/>
</dbReference>
<evidence type="ECO:0000256" key="3">
    <source>
        <dbReference type="ARBA" id="ARBA00023082"/>
    </source>
</evidence>
<dbReference type="GO" id="GO:0016987">
    <property type="term" value="F:sigma factor activity"/>
    <property type="evidence" value="ECO:0007669"/>
    <property type="project" value="UniProtKB-KW"/>
</dbReference>
<comment type="caution">
    <text evidence="7">The sequence shown here is derived from an EMBL/GenBank/DDBJ whole genome shotgun (WGS) entry which is preliminary data.</text>
</comment>
<feature type="domain" description="RNA polymerase sigma factor 70 region 4 type 2" evidence="6">
    <location>
        <begin position="127"/>
        <end position="174"/>
    </location>
</feature>
<dbReference type="InterPro" id="IPR013325">
    <property type="entry name" value="RNA_pol_sigma_r2"/>
</dbReference>
<dbReference type="InterPro" id="IPR013249">
    <property type="entry name" value="RNA_pol_sigma70_r4_t2"/>
</dbReference>
<dbReference type="PANTHER" id="PTHR43133:SF60">
    <property type="entry name" value="RNA POLYMERASE SIGMA FACTOR SIGV"/>
    <property type="match status" value="1"/>
</dbReference>
<dbReference type="InterPro" id="IPR014284">
    <property type="entry name" value="RNA_pol_sigma-70_dom"/>
</dbReference>
<gene>
    <name evidence="7" type="ORF">PAT3040_02414</name>
</gene>
<dbReference type="InterPro" id="IPR007627">
    <property type="entry name" value="RNA_pol_sigma70_r2"/>
</dbReference>
<evidence type="ECO:0000256" key="2">
    <source>
        <dbReference type="ARBA" id="ARBA00023015"/>
    </source>
</evidence>
<dbReference type="SUPFAM" id="SSF88946">
    <property type="entry name" value="Sigma2 domain of RNA polymerase sigma factors"/>
    <property type="match status" value="1"/>
</dbReference>
<dbReference type="InterPro" id="IPR036388">
    <property type="entry name" value="WH-like_DNA-bd_sf"/>
</dbReference>
<protein>
    <submittedName>
        <fullName evidence="7">RNA polymerase sigma factor</fullName>
    </submittedName>
</protein>
<evidence type="ECO:0000313" key="8">
    <source>
        <dbReference type="Proteomes" id="UP000245202"/>
    </source>
</evidence>
<dbReference type="NCBIfam" id="NF009195">
    <property type="entry name" value="PRK12543.1"/>
    <property type="match status" value="1"/>
</dbReference>
<reference evidence="7 8" key="1">
    <citation type="submission" date="2017-08" db="EMBL/GenBank/DDBJ databases">
        <title>Substantial Increase in Enzyme Production by Combined Drug-Resistance Mutations in Paenibacillus agaridevorans.</title>
        <authorList>
            <person name="Tanaka Y."/>
            <person name="Funane K."/>
            <person name="Hosaka T."/>
            <person name="Shiwa Y."/>
            <person name="Fujita N."/>
            <person name="Miyazaki T."/>
            <person name="Yoshikawa H."/>
            <person name="Murakami K."/>
            <person name="Kasahara K."/>
            <person name="Inaoka T."/>
            <person name="Hiraga Y."/>
            <person name="Ochi K."/>
        </authorList>
    </citation>
    <scope>NUCLEOTIDE SEQUENCE [LARGE SCALE GENOMIC DNA]</scope>
    <source>
        <strain evidence="7 8">T-3040</strain>
    </source>
</reference>
<dbReference type="AlphaFoldDB" id="A0A2R5EWV2"/>
<feature type="domain" description="RNA polymerase sigma-70 region 2" evidence="5">
    <location>
        <begin position="25"/>
        <end position="91"/>
    </location>
</feature>
<proteinExistence type="inferred from homology"/>
<dbReference type="EMBL" id="BDQX01000115">
    <property type="protein sequence ID" value="GBG07851.1"/>
    <property type="molecule type" value="Genomic_DNA"/>
</dbReference>
<dbReference type="GO" id="GO:0003677">
    <property type="term" value="F:DNA binding"/>
    <property type="evidence" value="ECO:0007669"/>
    <property type="project" value="InterPro"/>
</dbReference>
<keyword evidence="3" id="KW-0731">Sigma factor</keyword>
<sequence length="194" mass="22781">MERSIEHSKLAAEALAGSREAYSRLYSETVREVYQTVRFLVREASEADDVVQDIYLAMFRSFPRYDPARPFRPWLMGIAMRQIRNHRRKRWMQLRIAKKAEAVQQTAEYDFSGDITDRLSRNSLAQNVEKLPYKLKQTVILHYFHEYTQEEIALILGIPLGTVKSRIHAALQTLRRKRQLGLFQTGKVEELHES</sequence>
<keyword evidence="8" id="KW-1185">Reference proteome</keyword>
<keyword evidence="2" id="KW-0805">Transcription regulation</keyword>
<keyword evidence="4" id="KW-0804">Transcription</keyword>
<dbReference type="SUPFAM" id="SSF88659">
    <property type="entry name" value="Sigma3 and sigma4 domains of RNA polymerase sigma factors"/>
    <property type="match status" value="1"/>
</dbReference>
<evidence type="ECO:0000313" key="7">
    <source>
        <dbReference type="EMBL" id="GBG07851.1"/>
    </source>
</evidence>
<evidence type="ECO:0000259" key="6">
    <source>
        <dbReference type="Pfam" id="PF08281"/>
    </source>
</evidence>
<dbReference type="InterPro" id="IPR013324">
    <property type="entry name" value="RNA_pol_sigma_r3/r4-like"/>
</dbReference>
<dbReference type="CDD" id="cd06171">
    <property type="entry name" value="Sigma70_r4"/>
    <property type="match status" value="1"/>
</dbReference>
<dbReference type="Gene3D" id="1.10.1740.10">
    <property type="match status" value="1"/>
</dbReference>
<dbReference type="GO" id="GO:0006352">
    <property type="term" value="P:DNA-templated transcription initiation"/>
    <property type="evidence" value="ECO:0007669"/>
    <property type="project" value="InterPro"/>
</dbReference>
<accession>A0A2R5EWV2</accession>
<name>A0A2R5EWV2_9BACL</name>
<evidence type="ECO:0000256" key="4">
    <source>
        <dbReference type="ARBA" id="ARBA00023163"/>
    </source>
</evidence>
<comment type="similarity">
    <text evidence="1">Belongs to the sigma-70 factor family. ECF subfamily.</text>
</comment>
<dbReference type="Gene3D" id="1.10.10.10">
    <property type="entry name" value="Winged helix-like DNA-binding domain superfamily/Winged helix DNA-binding domain"/>
    <property type="match status" value="1"/>
</dbReference>